<dbReference type="Gene3D" id="3.90.640.10">
    <property type="entry name" value="Actin, Chain A, domain 4"/>
    <property type="match status" value="1"/>
</dbReference>
<dbReference type="InterPro" id="IPR013126">
    <property type="entry name" value="Hsp_70_fam"/>
</dbReference>
<dbReference type="PRINTS" id="PR00301">
    <property type="entry name" value="HEATSHOCK70"/>
</dbReference>
<dbReference type="Proteomes" id="UP001150062">
    <property type="component" value="Unassembled WGS sequence"/>
</dbReference>
<evidence type="ECO:0000313" key="4">
    <source>
        <dbReference type="EMBL" id="KAJ6249913.1"/>
    </source>
</evidence>
<protein>
    <submittedName>
        <fullName evidence="4">Uncharacterized protein</fullName>
    </submittedName>
</protein>
<dbReference type="Gene3D" id="1.20.1270.10">
    <property type="match status" value="1"/>
</dbReference>
<keyword evidence="5" id="KW-1185">Reference proteome</keyword>
<dbReference type="Gene3D" id="3.30.420.40">
    <property type="match status" value="2"/>
</dbReference>
<dbReference type="SUPFAM" id="SSF53067">
    <property type="entry name" value="Actin-like ATPase domain"/>
    <property type="match status" value="2"/>
</dbReference>
<dbReference type="InterPro" id="IPR043129">
    <property type="entry name" value="ATPase_NBD"/>
</dbReference>
<feature type="region of interest" description="Disordered" evidence="3">
    <location>
        <begin position="440"/>
        <end position="469"/>
    </location>
</feature>
<dbReference type="InterPro" id="IPR029048">
    <property type="entry name" value="HSP70_C_sf"/>
</dbReference>
<reference evidence="4" key="1">
    <citation type="submission" date="2022-08" db="EMBL/GenBank/DDBJ databases">
        <title>Novel sulfate-reducing endosymbionts in the free-living metamonad Anaeramoeba.</title>
        <authorList>
            <person name="Jerlstrom-Hultqvist J."/>
            <person name="Cepicka I."/>
            <person name="Gallot-Lavallee L."/>
            <person name="Salas-Leiva D."/>
            <person name="Curtis B.A."/>
            <person name="Zahonova K."/>
            <person name="Pipaliya S."/>
            <person name="Dacks J."/>
            <person name="Roger A.J."/>
        </authorList>
    </citation>
    <scope>NUCLEOTIDE SEQUENCE</scope>
    <source>
        <strain evidence="4">Schooner1</strain>
    </source>
</reference>
<evidence type="ECO:0000313" key="5">
    <source>
        <dbReference type="Proteomes" id="UP001150062"/>
    </source>
</evidence>
<dbReference type="SUPFAM" id="SSF100934">
    <property type="entry name" value="Heat shock protein 70kD (HSP70), C-terminal subdomain"/>
    <property type="match status" value="1"/>
</dbReference>
<name>A0ABQ8YZC5_9EUKA</name>
<evidence type="ECO:0000256" key="2">
    <source>
        <dbReference type="ARBA" id="ARBA00022840"/>
    </source>
</evidence>
<keyword evidence="1" id="KW-0547">Nucleotide-binding</keyword>
<organism evidence="4 5">
    <name type="scientific">Anaeramoeba flamelloides</name>
    <dbReference type="NCBI Taxonomy" id="1746091"/>
    <lineage>
        <taxon>Eukaryota</taxon>
        <taxon>Metamonada</taxon>
        <taxon>Anaeramoebidae</taxon>
        <taxon>Anaeramoeba</taxon>
    </lineage>
</organism>
<dbReference type="EMBL" id="JAOAOG010000090">
    <property type="protein sequence ID" value="KAJ6249913.1"/>
    <property type="molecule type" value="Genomic_DNA"/>
</dbReference>
<gene>
    <name evidence="4" type="ORF">M0813_16596</name>
</gene>
<feature type="compositionally biased region" description="Basic and acidic residues" evidence="3">
    <location>
        <begin position="440"/>
        <end position="456"/>
    </location>
</feature>
<comment type="caution">
    <text evidence="4">The sequence shown here is derived from an EMBL/GenBank/DDBJ whole genome shotgun (WGS) entry which is preliminary data.</text>
</comment>
<evidence type="ECO:0000256" key="3">
    <source>
        <dbReference type="SAM" id="MobiDB-lite"/>
    </source>
</evidence>
<dbReference type="Pfam" id="PF00012">
    <property type="entry name" value="HSP70"/>
    <property type="match status" value="2"/>
</dbReference>
<proteinExistence type="predicted"/>
<dbReference type="Gene3D" id="3.30.30.30">
    <property type="match status" value="1"/>
</dbReference>
<sequence length="822" mass="95549">MSLSGIDFGNCKSVVAVVQNKSVIVVEDDQGKRETPSVISFVGKRRLIGVLGKSEKNRNLSNTIIHPKSILSSSFPHHQTSRTHSSTRALRIKKNSRDELCVVIDYKSSVDQNTNKQEDLELSKTQIGGIMFAHLRSILELRTEQKEHKCVLAYPIHFTESKRRCFKIAAEISGLKPVSIISESRAICLAYACGRTGLPKETERPRTVLFADFGHTHFTATIGDFNTERIHIRSVSSDPTIGSCLIDDLLFEHVCSLIKDKYQFNLLDQETTDPKPIAKLMDSVIKAKETLSINPKSARINIDSLYNDTDISINVNGQDFRKLCEPVYQKIINVILTALGRARIKTNQIDFIEVVGGSSRIPSFKTKISDFFGKNVSTTLNSTECIAQGCAYQSLLLFPNNENGPKFQIIDFNLYPIALTLKNLTQNEIQKEMLIEKEKEKEKIKEKEKEKEKENENENENETEIEIEKENDNKKKNEKEKEKEKIMKIKNDWIEEKIEINKNNSINLVNYGEIPTLNGGTQIKKNEINSPFQIQIQYPPKDIYKNTIPELKHISENEQLIQKNIIMRIPKLNYKDEKGIIDVQFEIDDYGLVNIKSICAYDQPIMEKKLSFQNSPYTRLQFKQYSNGGYRENEIARLIKNEFKMNEENQRVIDRLVMKNELESYLYFVQNSLEKEWRLFIQEEEGKILKKHLKMLENWIYNEGSDVSLEKYSHKNEELIEKISPIKQRIYERLNRPKVIQQFLKNIECTENNLKNKKFTNLKKNDSNKLFQICQIYRKWIKTAMKNQRRLKINQDPTVRVKDIQLQMNRFLEQLNNILNQK</sequence>
<accession>A0ABQ8YZC5</accession>
<keyword evidence="2" id="KW-0067">ATP-binding</keyword>
<dbReference type="PANTHER" id="PTHR45639:SF28">
    <property type="entry name" value="HEAT SHOCK PROTEIN-LIKE PROTEIN"/>
    <property type="match status" value="1"/>
</dbReference>
<evidence type="ECO:0000256" key="1">
    <source>
        <dbReference type="ARBA" id="ARBA00022741"/>
    </source>
</evidence>
<dbReference type="PANTHER" id="PTHR45639">
    <property type="entry name" value="HSC70CB, ISOFORM G-RELATED"/>
    <property type="match status" value="1"/>
</dbReference>